<feature type="domain" description="Sulfatase N-terminal" evidence="8">
    <location>
        <begin position="479"/>
        <end position="806"/>
    </location>
</feature>
<feature type="domain" description="Sulfatase N-terminal" evidence="8">
    <location>
        <begin position="41"/>
        <end position="309"/>
    </location>
</feature>
<feature type="region of interest" description="Disordered" evidence="7">
    <location>
        <begin position="339"/>
        <end position="358"/>
    </location>
</feature>
<dbReference type="Pfam" id="PF00884">
    <property type="entry name" value="Sulfatase"/>
    <property type="match status" value="2"/>
</dbReference>
<dbReference type="PANTHER" id="PTHR42693">
    <property type="entry name" value="ARYLSULFATASE FAMILY MEMBER"/>
    <property type="match status" value="1"/>
</dbReference>
<sequence length="859" mass="96063">MNRFNSCYRIAMALLACFTASPLIAEDKKPAAASEGKSKQPNIIFFFTDDHGWRDSEPYGNPYIKTPNMTRLAKESMQFMHAYAASPTCSPSRSTVATGLMPHRCGADFFGAPIARDIKVMSGYFNEAGYHTVSVGKSGYLHGGWGLSSARSNRYTQGIGDVDRADEYIRKYKGEKPLFMYIGCSQPHQPWQKNKIYEPEKIPVPPNYVDTPETRLAMADYYQDVTVMDEKLGKVLDALDAREDLKKNTLLVFSTDQGAHLPFGKWNLYDTGLRVPFMASWPGVIDPGSKTESMINLADVLPTFLEAAGESIPDGLDGKSFLPVLKDGSQKHRDVVFGTHTGNNNGPENNHNNNPMRTIRTPTHRYIFTLEPDRLFNTSCRTHNPRVSPRAYYKTWQEKAKTDDFAKRMIQAFEHRPADELYDLEADPYEMNNLADDPKHAELLKSLKTQLTEWCRTQGDVEALKKLDPNLAPAASQRPNIVFILSDDQAWTDYGFMGHPDIKTPHLDKLASRSLVFERGYVAAPLCRPSLASLATGLYPFQHGITGNDVGNPAKKRAALDKGRTPLDTELGVNGGKDRATLDAPMKAAFHKHPSFIKMLTSNGYLAHQSGKWWEGSYKDGGFTHGMTHGDPKRGGRHGDVGLKIGRRSMKPVTDFIDEATKQKKPFLLWYAPFLPHTPHNPPKRLLEKYTKPGQAEDVAKYYAMCEWFDETCGQLLGYLDKKNLTENTMVIYICDNGWAAASTNASDPNQKSWKGFALRSKGSPFENGIRSPIMVSWPGHVRQINSQRAPAHAIDIFPTIAAAAGLKAPENLQGINLLDAEARRERRPVFGVTHSIQDMTPGDPDSTLQYLWCIEDSW</sequence>
<reference evidence="9" key="1">
    <citation type="submission" date="2018-05" db="EMBL/GenBank/DDBJ databases">
        <authorList>
            <person name="Lanie J.A."/>
            <person name="Ng W.-L."/>
            <person name="Kazmierczak K.M."/>
            <person name="Andrzejewski T.M."/>
            <person name="Davidsen T.M."/>
            <person name="Wayne K.J."/>
            <person name="Tettelin H."/>
            <person name="Glass J.I."/>
            <person name="Rusch D."/>
            <person name="Podicherti R."/>
            <person name="Tsui H.-C.T."/>
            <person name="Winkler M.E."/>
        </authorList>
    </citation>
    <scope>NUCLEOTIDE SEQUENCE</scope>
</reference>
<dbReference type="SUPFAM" id="SSF53649">
    <property type="entry name" value="Alkaline phosphatase-like"/>
    <property type="match status" value="2"/>
</dbReference>
<evidence type="ECO:0000256" key="1">
    <source>
        <dbReference type="ARBA" id="ARBA00001913"/>
    </source>
</evidence>
<evidence type="ECO:0000256" key="3">
    <source>
        <dbReference type="ARBA" id="ARBA00022723"/>
    </source>
</evidence>
<evidence type="ECO:0000256" key="4">
    <source>
        <dbReference type="ARBA" id="ARBA00022729"/>
    </source>
</evidence>
<comment type="cofactor">
    <cofactor evidence="1">
        <name>Ca(2+)</name>
        <dbReference type="ChEBI" id="CHEBI:29108"/>
    </cofactor>
</comment>
<dbReference type="InterPro" id="IPR017850">
    <property type="entry name" value="Alkaline_phosphatase_core_sf"/>
</dbReference>
<evidence type="ECO:0000256" key="7">
    <source>
        <dbReference type="SAM" id="MobiDB-lite"/>
    </source>
</evidence>
<dbReference type="AlphaFoldDB" id="A0A381ZGG9"/>
<evidence type="ECO:0000256" key="5">
    <source>
        <dbReference type="ARBA" id="ARBA00022801"/>
    </source>
</evidence>
<name>A0A381ZGG9_9ZZZZ</name>
<protein>
    <recommendedName>
        <fullName evidence="8">Sulfatase N-terminal domain-containing protein</fullName>
    </recommendedName>
</protein>
<dbReference type="EMBL" id="UINC01021241">
    <property type="protein sequence ID" value="SVA88366.1"/>
    <property type="molecule type" value="Genomic_DNA"/>
</dbReference>
<keyword evidence="5" id="KW-0378">Hydrolase</keyword>
<evidence type="ECO:0000256" key="2">
    <source>
        <dbReference type="ARBA" id="ARBA00008779"/>
    </source>
</evidence>
<dbReference type="PANTHER" id="PTHR42693:SF42">
    <property type="entry name" value="ARYLSULFATASE G"/>
    <property type="match status" value="1"/>
</dbReference>
<comment type="similarity">
    <text evidence="2">Belongs to the sulfatase family.</text>
</comment>
<dbReference type="Gene3D" id="3.40.720.10">
    <property type="entry name" value="Alkaline Phosphatase, subunit A"/>
    <property type="match status" value="2"/>
</dbReference>
<keyword evidence="6" id="KW-0106">Calcium</keyword>
<proteinExistence type="inferred from homology"/>
<feature type="non-terminal residue" evidence="9">
    <location>
        <position position="859"/>
    </location>
</feature>
<organism evidence="9">
    <name type="scientific">marine metagenome</name>
    <dbReference type="NCBI Taxonomy" id="408172"/>
    <lineage>
        <taxon>unclassified sequences</taxon>
        <taxon>metagenomes</taxon>
        <taxon>ecological metagenomes</taxon>
    </lineage>
</organism>
<evidence type="ECO:0000256" key="6">
    <source>
        <dbReference type="ARBA" id="ARBA00022837"/>
    </source>
</evidence>
<dbReference type="CDD" id="cd16027">
    <property type="entry name" value="SGSH"/>
    <property type="match status" value="1"/>
</dbReference>
<accession>A0A381ZGG9</accession>
<keyword evidence="4" id="KW-0732">Signal</keyword>
<evidence type="ECO:0000313" key="9">
    <source>
        <dbReference type="EMBL" id="SVA88366.1"/>
    </source>
</evidence>
<gene>
    <name evidence="9" type="ORF">METZ01_LOCUS141220</name>
</gene>
<dbReference type="InterPro" id="IPR000917">
    <property type="entry name" value="Sulfatase_N"/>
</dbReference>
<dbReference type="GO" id="GO:0004065">
    <property type="term" value="F:arylsulfatase activity"/>
    <property type="evidence" value="ECO:0007669"/>
    <property type="project" value="TreeGrafter"/>
</dbReference>
<keyword evidence="3" id="KW-0479">Metal-binding</keyword>
<dbReference type="InterPro" id="IPR050738">
    <property type="entry name" value="Sulfatase"/>
</dbReference>
<feature type="compositionally biased region" description="Low complexity" evidence="7">
    <location>
        <begin position="339"/>
        <end position="355"/>
    </location>
</feature>
<evidence type="ECO:0000259" key="8">
    <source>
        <dbReference type="Pfam" id="PF00884"/>
    </source>
</evidence>